<proteinExistence type="predicted"/>
<dbReference type="AlphaFoldDB" id="A0ABD5SDB1"/>
<comment type="caution">
    <text evidence="2">The sequence shown here is derived from an EMBL/GenBank/DDBJ whole genome shotgun (WGS) entry which is preliminary data.</text>
</comment>
<evidence type="ECO:0000313" key="3">
    <source>
        <dbReference type="Proteomes" id="UP001596442"/>
    </source>
</evidence>
<keyword evidence="3" id="KW-1185">Reference proteome</keyword>
<reference evidence="2 3" key="1">
    <citation type="journal article" date="2019" name="Int. J. Syst. Evol. Microbiol.">
        <title>The Global Catalogue of Microorganisms (GCM) 10K type strain sequencing project: providing services to taxonomists for standard genome sequencing and annotation.</title>
        <authorList>
            <consortium name="The Broad Institute Genomics Platform"/>
            <consortium name="The Broad Institute Genome Sequencing Center for Infectious Disease"/>
            <person name="Wu L."/>
            <person name="Ma J."/>
        </authorList>
    </citation>
    <scope>NUCLEOTIDE SEQUENCE [LARGE SCALE GENOMIC DNA]</scope>
    <source>
        <strain evidence="2 3">CGMCC 1.3239</strain>
    </source>
</reference>
<gene>
    <name evidence="2" type="ORF">ACFQEU_16160</name>
</gene>
<feature type="region of interest" description="Disordered" evidence="1">
    <location>
        <begin position="1"/>
        <end position="39"/>
    </location>
</feature>
<protein>
    <submittedName>
        <fullName evidence="2">Uncharacterized protein</fullName>
    </submittedName>
</protein>
<sequence length="91" mass="9369">MPGADGDDATTDVDSDANSDAAADVDTEGASERDGGLRNDLADTLAGRRNVVAVGVDLDVVPAVLAARRRTDGGCWRIACRLGLVDELGRT</sequence>
<feature type="compositionally biased region" description="Acidic residues" evidence="1">
    <location>
        <begin position="1"/>
        <end position="29"/>
    </location>
</feature>
<feature type="non-terminal residue" evidence="2">
    <location>
        <position position="91"/>
    </location>
</feature>
<organism evidence="2 3">
    <name type="scientific">Halorubrum tibetense</name>
    <dbReference type="NCBI Taxonomy" id="175631"/>
    <lineage>
        <taxon>Archaea</taxon>
        <taxon>Methanobacteriati</taxon>
        <taxon>Methanobacteriota</taxon>
        <taxon>Stenosarchaea group</taxon>
        <taxon>Halobacteria</taxon>
        <taxon>Halobacteriales</taxon>
        <taxon>Haloferacaceae</taxon>
        <taxon>Halorubrum</taxon>
    </lineage>
</organism>
<dbReference type="Proteomes" id="UP001596442">
    <property type="component" value="Unassembled WGS sequence"/>
</dbReference>
<dbReference type="EMBL" id="JBHSWW010000458">
    <property type="protein sequence ID" value="MFC6754980.1"/>
    <property type="molecule type" value="Genomic_DNA"/>
</dbReference>
<evidence type="ECO:0000313" key="2">
    <source>
        <dbReference type="EMBL" id="MFC6754980.1"/>
    </source>
</evidence>
<feature type="compositionally biased region" description="Basic and acidic residues" evidence="1">
    <location>
        <begin position="30"/>
        <end position="39"/>
    </location>
</feature>
<accession>A0ABD5SDB1</accession>
<evidence type="ECO:0000256" key="1">
    <source>
        <dbReference type="SAM" id="MobiDB-lite"/>
    </source>
</evidence>
<name>A0ABD5SDB1_9EURY</name>